<feature type="compositionally biased region" description="Polar residues" evidence="2">
    <location>
        <begin position="732"/>
        <end position="754"/>
    </location>
</feature>
<feature type="compositionally biased region" description="Pro residues" evidence="2">
    <location>
        <begin position="1401"/>
        <end position="1410"/>
    </location>
</feature>
<reference evidence="3" key="1">
    <citation type="journal article" date="2021" name="Proc. Natl. Acad. Sci. U.S.A.">
        <title>Three genomes in the algal genus Volvox reveal the fate of a haploid sex-determining region after a transition to homothallism.</title>
        <authorList>
            <person name="Yamamoto K."/>
            <person name="Hamaji T."/>
            <person name="Kawai-Toyooka H."/>
            <person name="Matsuzaki R."/>
            <person name="Takahashi F."/>
            <person name="Nishimura Y."/>
            <person name="Kawachi M."/>
            <person name="Noguchi H."/>
            <person name="Minakuchi Y."/>
            <person name="Umen J.G."/>
            <person name="Toyoda A."/>
            <person name="Nozaki H."/>
        </authorList>
    </citation>
    <scope>NUCLEOTIDE SEQUENCE</scope>
    <source>
        <strain evidence="3">NIES-3780</strain>
    </source>
</reference>
<feature type="compositionally biased region" description="Polar residues" evidence="2">
    <location>
        <begin position="811"/>
        <end position="823"/>
    </location>
</feature>
<keyword evidence="1" id="KW-0175">Coiled coil</keyword>
<feature type="coiled-coil region" evidence="1">
    <location>
        <begin position="1224"/>
        <end position="1384"/>
    </location>
</feature>
<name>A0A8J4AVD1_9CHLO</name>
<feature type="compositionally biased region" description="Polar residues" evidence="2">
    <location>
        <begin position="1047"/>
        <end position="1061"/>
    </location>
</feature>
<keyword evidence="4" id="KW-1185">Reference proteome</keyword>
<gene>
    <name evidence="3" type="ORF">Vafri_3997</name>
</gene>
<protein>
    <submittedName>
        <fullName evidence="3">Uncharacterized protein</fullName>
    </submittedName>
</protein>
<feature type="region of interest" description="Disordered" evidence="2">
    <location>
        <begin position="1"/>
        <end position="137"/>
    </location>
</feature>
<feature type="region of interest" description="Disordered" evidence="2">
    <location>
        <begin position="905"/>
        <end position="935"/>
    </location>
</feature>
<feature type="compositionally biased region" description="Polar residues" evidence="2">
    <location>
        <begin position="712"/>
        <end position="722"/>
    </location>
</feature>
<feature type="region of interest" description="Disordered" evidence="2">
    <location>
        <begin position="1389"/>
        <end position="1416"/>
    </location>
</feature>
<feature type="compositionally biased region" description="Low complexity" evidence="2">
    <location>
        <begin position="1083"/>
        <end position="1096"/>
    </location>
</feature>
<feature type="compositionally biased region" description="Low complexity" evidence="2">
    <location>
        <begin position="30"/>
        <end position="45"/>
    </location>
</feature>
<feature type="coiled-coil region" evidence="1">
    <location>
        <begin position="1598"/>
        <end position="1625"/>
    </location>
</feature>
<feature type="region of interest" description="Disordered" evidence="2">
    <location>
        <begin position="954"/>
        <end position="979"/>
    </location>
</feature>
<sequence>MQSRKELAEAGRRKLEEFRKAKAQGKTVISASPSKPSDDPTPSQPAISNTAVPPPLVNGNGGSYPYGGPALAPAQPPRAGDAATSPNIPSGPAGSALSSAQPFQTLERPSLAPEAAPKPNPFPTTTVQPPSITSTPDTNFVVLEDAPIPFGAPTTAVASDGHEASSSGVAPVSPNGDVRSPWNLPSAAMTTAQSSGDTKAHTLALPLPRGGSDIRPLSNGPVVCGGTEFISLTGTQHGHDGAPGARKTADGLQGSVNADLGNDIRIIGSPGKNGQHVWPLETTEVPLTSSITAFPVAAAAAAPSPSPIGYRSDVSTSPYPFMAGSSAAISQPKFPPASANGLDTRADPVTKGQLDGAHLGARSHAGGAVMGSPWDAVEEEPSSRASTQPDSMSVSKTSDTLPVQSASAEEAQLTHVLVTAAPPGANMASSLGYIGVPDTRPPWLATKAASAEASAGPISSMAMASAAPLRGSGPLTGVVLQPAASSGSSKEAASTSGATLWPRGVAKPAEVEAVSSAAAAGVVNTVTCYDQLSDSYLGTNNATPASGAPDARTSLAEGAPALSERLGDAALGGNVGETPSGPAAAAPVSPSSSSAVPDRSADNGMNSLAGTGPTVAGDIVAEQPPEFSAPSSSASRLLEPPGLPPPRAAPAPSRFAWLFGSPPSVKQTPPPEQPVTSTPPMQPPVLPPAAFPPQALPREAASQMPGPPAPQLHSTSSFTLDQASPVAEDLSLLSSSTRSVMDPRNSASASSTYTPPDAGARHAPSRINFSANTTTPVPSLQNSAGPYNAFGVPADAGVHGIANGQPEGSREQANVATNRSASGLSGLLPGQTPASATLPEPAGSGPLGAGQHRDPGADASVPHQLAFSSGVYGNGINIGTTERGVAGVPLPSFLRDIDIVTSVSGREDRSVPPTVVPVPPGGSSGPSKEMASGAGAAVAGDFSTAPSFSTSFLTLPSTSPLPQPHAAPRPPPAVPVPASAVTSASTPHFATATSYLSAYSSAAGVIPHGGPAAATTTTTSSFLESYLDNLLSNMSAAPKDGVEDSHSQSQTGARKGSSNGTHPALHGGVDQSNGDTSRHSKTGDAPGDTGTTPFGPHATGNLAGEGLETAPGSNGSMDDQFLGTRESGDAEAAPGDASSSGRAMALPHMNGVVHQRGHHSRHVSTDSGGVLSAHSLATGVLHAGGANAYGPGLSNSGVSRAQFAALQQHIDELTEEKLALARGLQQQTRINEQLAEENEELMRQYNTRGSAMEELQRKVKQYEQELEAQTLSLEGFSEERHAARSSYAEASSRAQALAAEVVGLEAQVLQLKSAVLKAERTAEEAQQRVKKLEKQVATLTRESQERAQELHQTQLKGRNLVVKLKQTEAKLEAAEGKLAMQIALAGTTAPHGSLVPNGHHPAPPPPPLPKPTAEQEVQCDLATELDEAARAAARSDSGANGPNEDAAAATPLDGSQERAADGASISSGAAQDGTDGGPLALVRQPSAAVSTEVSDLPDRLVRVDWDAARPPRDAPSAVVAERALASMDSRELRAAARGALPEGLGAVALQLARWLPAGPVSGGDPVAVMVEEELRLMESIYELLGSFEQAQDATMGQITELRAHVASLTSENDELRKKLELQTQRLELQMQGMATASHPVSLQQTPAAVNVPEEGSTDVIAMTPSSGPHSYQPAQPFLPVPADYEAAVITPTRSIRMTPSMESHAAGVPPLKQTWMGYLFRTRQKKRTRSPFL</sequence>
<feature type="region of interest" description="Disordered" evidence="2">
    <location>
        <begin position="363"/>
        <end position="399"/>
    </location>
</feature>
<dbReference type="InterPro" id="IPR044194">
    <property type="entry name" value="BLISTER"/>
</dbReference>
<feature type="compositionally biased region" description="Polar residues" evidence="2">
    <location>
        <begin position="123"/>
        <end position="137"/>
    </location>
</feature>
<evidence type="ECO:0000313" key="3">
    <source>
        <dbReference type="EMBL" id="GIL47086.1"/>
    </source>
</evidence>
<evidence type="ECO:0000256" key="2">
    <source>
        <dbReference type="SAM" id="MobiDB-lite"/>
    </source>
</evidence>
<feature type="compositionally biased region" description="Polar residues" evidence="2">
    <location>
        <begin position="383"/>
        <end position="399"/>
    </location>
</feature>
<comment type="caution">
    <text evidence="3">The sequence shown here is derived from an EMBL/GenBank/DDBJ whole genome shotgun (WGS) entry which is preliminary data.</text>
</comment>
<feature type="compositionally biased region" description="Low complexity" evidence="2">
    <location>
        <begin position="1461"/>
        <end position="1473"/>
    </location>
</feature>
<feature type="compositionally biased region" description="Low complexity" evidence="2">
    <location>
        <begin position="90"/>
        <end position="100"/>
    </location>
</feature>
<feature type="compositionally biased region" description="Low complexity" evidence="2">
    <location>
        <begin position="624"/>
        <end position="640"/>
    </location>
</feature>
<dbReference type="GO" id="GO:0040008">
    <property type="term" value="P:regulation of growth"/>
    <property type="evidence" value="ECO:0007669"/>
    <property type="project" value="InterPro"/>
</dbReference>
<feature type="region of interest" description="Disordered" evidence="2">
    <location>
        <begin position="569"/>
        <end position="784"/>
    </location>
</feature>
<feature type="region of interest" description="Disordered" evidence="2">
    <location>
        <begin position="1037"/>
        <end position="1143"/>
    </location>
</feature>
<feature type="region of interest" description="Disordered" evidence="2">
    <location>
        <begin position="1428"/>
        <end position="1480"/>
    </location>
</feature>
<feature type="compositionally biased region" description="Pro residues" evidence="2">
    <location>
        <begin position="680"/>
        <end position="695"/>
    </location>
</feature>
<evidence type="ECO:0000313" key="4">
    <source>
        <dbReference type="Proteomes" id="UP000747399"/>
    </source>
</evidence>
<feature type="compositionally biased region" description="Pro residues" evidence="2">
    <location>
        <begin position="959"/>
        <end position="975"/>
    </location>
</feature>
<dbReference type="EMBL" id="BNCO01000004">
    <property type="protein sequence ID" value="GIL47086.1"/>
    <property type="molecule type" value="Genomic_DNA"/>
</dbReference>
<dbReference type="PANTHER" id="PTHR47490">
    <property type="entry name" value="PROTEIN BLISTER"/>
    <property type="match status" value="1"/>
</dbReference>
<accession>A0A8J4AVD1</accession>
<dbReference type="Proteomes" id="UP000747399">
    <property type="component" value="Unassembled WGS sequence"/>
</dbReference>
<proteinExistence type="predicted"/>
<dbReference type="PANTHER" id="PTHR47490:SF2">
    <property type="entry name" value="PROTEIN BLISTER"/>
    <property type="match status" value="1"/>
</dbReference>
<feature type="compositionally biased region" description="Low complexity" evidence="2">
    <location>
        <begin position="579"/>
        <end position="597"/>
    </location>
</feature>
<feature type="compositionally biased region" description="Polar residues" evidence="2">
    <location>
        <begin position="767"/>
        <end position="784"/>
    </location>
</feature>
<feature type="region of interest" description="Disordered" evidence="2">
    <location>
        <begin position="798"/>
        <end position="861"/>
    </location>
</feature>
<evidence type="ECO:0000256" key="1">
    <source>
        <dbReference type="SAM" id="Coils"/>
    </source>
</evidence>
<organism evidence="3 4">
    <name type="scientific">Volvox africanus</name>
    <dbReference type="NCBI Taxonomy" id="51714"/>
    <lineage>
        <taxon>Eukaryota</taxon>
        <taxon>Viridiplantae</taxon>
        <taxon>Chlorophyta</taxon>
        <taxon>core chlorophytes</taxon>
        <taxon>Chlorophyceae</taxon>
        <taxon>CS clade</taxon>
        <taxon>Chlamydomonadales</taxon>
        <taxon>Volvocaceae</taxon>
        <taxon>Volvox</taxon>
    </lineage>
</organism>
<feature type="compositionally biased region" description="Low complexity" evidence="2">
    <location>
        <begin position="1430"/>
        <end position="1439"/>
    </location>
</feature>
<feature type="compositionally biased region" description="Basic and acidic residues" evidence="2">
    <location>
        <begin position="1"/>
        <end position="20"/>
    </location>
</feature>